<reference evidence="1" key="1">
    <citation type="journal article" date="2017" name="MBio">
        <title>Viruses in the Oceanic Basement.</title>
        <authorList>
            <person name="Nigro O.D."/>
            <person name="Jungbluth S.P."/>
            <person name="Steward G.F."/>
            <person name="Rappe M.S."/>
        </authorList>
    </citation>
    <scope>NUCLEOTIDE SEQUENCE</scope>
    <source>
        <strain evidence="1">JdFR1000234</strain>
    </source>
</reference>
<proteinExistence type="predicted"/>
<dbReference type="EMBL" id="KY229235">
    <property type="protein sequence ID" value="AQQ75533.1"/>
    <property type="molecule type" value="Genomic_DNA"/>
</dbReference>
<sequence>MEEEWKIKAMLISGARTPEEQQLMVYYLCAMMFGWTPNQVDEISINTLRRLLLLVREIKRRQELWQKNLSFH</sequence>
<accession>A0A1S5Y388</accession>
<protein>
    <submittedName>
        <fullName evidence="1">Uncharacterized protein</fullName>
    </submittedName>
</protein>
<organism evidence="1">
    <name type="scientific">uncultured archaeal virus</name>
    <dbReference type="NCBI Taxonomy" id="1960247"/>
    <lineage>
        <taxon>Viruses</taxon>
        <taxon>environmental samples</taxon>
    </lineage>
</organism>
<gene>
    <name evidence="1" type="ORF">JDFR1000234_58</name>
</gene>
<name>A0A1S5Y388_9VIRU</name>
<evidence type="ECO:0000313" key="1">
    <source>
        <dbReference type="EMBL" id="AQQ75533.1"/>
    </source>
</evidence>